<dbReference type="InterPro" id="IPR007197">
    <property type="entry name" value="rSAM"/>
</dbReference>
<gene>
    <name evidence="12 15" type="primary">moaA</name>
    <name evidence="15" type="ORF">CWD88_34935</name>
</gene>
<accession>A0AAX0U0A9</accession>
<dbReference type="HAMAP" id="MF_01225_B">
    <property type="entry name" value="MoaA_B"/>
    <property type="match status" value="1"/>
</dbReference>
<dbReference type="Pfam" id="PF04055">
    <property type="entry name" value="Radical_SAM"/>
    <property type="match status" value="1"/>
</dbReference>
<feature type="binding site" evidence="12">
    <location>
        <position position="224"/>
    </location>
    <ligand>
        <name>S-adenosyl-L-methionine</name>
        <dbReference type="ChEBI" id="CHEBI:59789"/>
    </ligand>
</feature>
<evidence type="ECO:0000256" key="8">
    <source>
        <dbReference type="ARBA" id="ARBA00023134"/>
    </source>
</evidence>
<feature type="binding site" evidence="12">
    <location>
        <position position="62"/>
    </location>
    <ligand>
        <name>S-adenosyl-L-methionine</name>
        <dbReference type="ChEBI" id="CHEBI:59789"/>
    </ligand>
</feature>
<name>A0AAX0U0A9_BURPE</name>
<dbReference type="PANTHER" id="PTHR22960">
    <property type="entry name" value="MOLYBDOPTERIN COFACTOR SYNTHESIS PROTEIN A"/>
    <property type="match status" value="1"/>
</dbReference>
<feature type="binding site" evidence="12">
    <location>
        <position position="49"/>
    </location>
    <ligand>
        <name>GTP</name>
        <dbReference type="ChEBI" id="CHEBI:37565"/>
    </ligand>
</feature>
<dbReference type="SFLD" id="SFLDG01067">
    <property type="entry name" value="SPASM/twitch_domain_containing"/>
    <property type="match status" value="1"/>
</dbReference>
<dbReference type="EMBL" id="PHRB01000065">
    <property type="protein sequence ID" value="PJO61739.1"/>
    <property type="molecule type" value="Genomic_DNA"/>
</dbReference>
<feature type="compositionally biased region" description="Basic residues" evidence="13">
    <location>
        <begin position="565"/>
        <end position="577"/>
    </location>
</feature>
<keyword evidence="5 12" id="KW-0547">Nucleotide-binding</keyword>
<keyword evidence="2 12" id="KW-0004">4Fe-4S</keyword>
<feature type="compositionally biased region" description="Basic and acidic residues" evidence="13">
    <location>
        <begin position="7"/>
        <end position="16"/>
    </location>
</feature>
<feature type="binding site" evidence="12">
    <location>
        <begin position="293"/>
        <end position="295"/>
    </location>
    <ligand>
        <name>GTP</name>
        <dbReference type="ChEBI" id="CHEBI:37565"/>
    </ligand>
</feature>
<dbReference type="InterPro" id="IPR013483">
    <property type="entry name" value="MoaA"/>
</dbReference>
<evidence type="ECO:0000256" key="2">
    <source>
        <dbReference type="ARBA" id="ARBA00022485"/>
    </source>
</evidence>
<feature type="binding site" evidence="12">
    <location>
        <position position="56"/>
    </location>
    <ligand>
        <name>[4Fe-4S] cluster</name>
        <dbReference type="ChEBI" id="CHEBI:49883"/>
        <label>1</label>
        <note>4Fe-4S-S-AdoMet</note>
    </ligand>
</feature>
<comment type="subunit">
    <text evidence="12">Monomer and homodimer.</text>
</comment>
<dbReference type="GO" id="GO:0051539">
    <property type="term" value="F:4 iron, 4 sulfur cluster binding"/>
    <property type="evidence" value="ECO:0007669"/>
    <property type="project" value="UniProtKB-UniRule"/>
</dbReference>
<evidence type="ECO:0000256" key="1">
    <source>
        <dbReference type="ARBA" id="ARBA00012167"/>
    </source>
</evidence>
<dbReference type="GO" id="GO:1904047">
    <property type="term" value="F:S-adenosyl-L-methionine binding"/>
    <property type="evidence" value="ECO:0007669"/>
    <property type="project" value="UniProtKB-UniRule"/>
</dbReference>
<comment type="cofactor">
    <cofactor evidence="12">
        <name>[4Fe-4S] cluster</name>
        <dbReference type="ChEBI" id="CHEBI:49883"/>
    </cofactor>
    <text evidence="12">Binds 2 [4Fe-4S] clusters. Binds 1 [4Fe-4S] cluster coordinated with 3 cysteines and an exchangeable S-adenosyl-L-methionine and 1 [4Fe-4S] cluster coordinated with 3 cysteines and the GTP-derived substrate.</text>
</comment>
<evidence type="ECO:0000256" key="9">
    <source>
        <dbReference type="ARBA" id="ARBA00023150"/>
    </source>
</evidence>
<dbReference type="SFLD" id="SFLDG01386">
    <property type="entry name" value="main_SPASM_domain-containing"/>
    <property type="match status" value="1"/>
</dbReference>
<feature type="binding site" evidence="12">
    <location>
        <position position="102"/>
    </location>
    <ligand>
        <name>S-adenosyl-L-methionine</name>
        <dbReference type="ChEBI" id="CHEBI:59789"/>
    </ligand>
</feature>
<feature type="binding site" evidence="12">
    <location>
        <position position="129"/>
    </location>
    <ligand>
        <name>GTP</name>
        <dbReference type="ChEBI" id="CHEBI:37565"/>
    </ligand>
</feature>
<feature type="binding site" evidence="12">
    <location>
        <position position="305"/>
    </location>
    <ligand>
        <name>[4Fe-4S] cluster</name>
        <dbReference type="ChEBI" id="CHEBI:49883"/>
        <label>2</label>
        <note>4Fe-4S-substrate</note>
    </ligand>
</feature>
<dbReference type="EC" id="4.1.99.22" evidence="1 12"/>
<feature type="compositionally biased region" description="Basic and acidic residues" evidence="13">
    <location>
        <begin position="551"/>
        <end position="560"/>
    </location>
</feature>
<feature type="compositionally biased region" description="Low complexity" evidence="13">
    <location>
        <begin position="17"/>
        <end position="28"/>
    </location>
</feature>
<sequence>MPPRSEPGARRGEPRAGGEPAPRGPAGAARVDGARALVDRFGRAVTYVRLSVTDRCDFRCVYCMTQDMRFLPRSDVLTLDALAALARACVALGVRRIRLTGGEPLVRPGLTTLVERIARLPGLDELALTTNGARLAQFAAPLKAAGLARVNISLDSLREDRFGALTRTGRLRDVPAGIAAAKRAGFRRIRLNCVILRGRNDDEVLDLVRFARAQRLDLAFIEEMPLGAIDEHDRASCFVSSDEVLARIRGRYALFPSDVSTGGPARYFRMADGEIRIGVIAPHSHNFCGDCNRVRVTASGRLLLCLGNEHGVELRDVLRTSPGDDARLRGAIAAAMPLKPERHRFDLDAPHIVRFMNMTGGGREDVRECPRNRAVRSSLERHAVQLQDDARAGPAFQDRPVRDDRARDRRAAADARLQCRQRALRRSSGVLQHQGARRPADLAAAASAGRRQIARRGQADRFADHRQSAAGQASLSAVDGHGARALHQRDPRSRLLRRVRQDRAHARRALEERARLFRSHHDRIARKRVLRRSRARQADLLPERDARDVRASGAADRADRIGQAVRRRRAAAARSRGRSRDGLRRPEHARRSRRDAGAARLCRRHEPCAGRLRDRARVRREMTRRVGA</sequence>
<dbReference type="Gene3D" id="3.20.20.70">
    <property type="entry name" value="Aldolase class I"/>
    <property type="match status" value="1"/>
</dbReference>
<evidence type="ECO:0000256" key="5">
    <source>
        <dbReference type="ARBA" id="ARBA00022741"/>
    </source>
</evidence>
<evidence type="ECO:0000256" key="7">
    <source>
        <dbReference type="ARBA" id="ARBA00023014"/>
    </source>
</evidence>
<dbReference type="PROSITE" id="PS01305">
    <property type="entry name" value="MOAA_NIFB_PQQE"/>
    <property type="match status" value="1"/>
</dbReference>
<dbReference type="InterPro" id="IPR050105">
    <property type="entry name" value="MoCo_biosynth_MoaA/MoaC"/>
</dbReference>
<dbReference type="SMART" id="SM00729">
    <property type="entry name" value="Elp3"/>
    <property type="match status" value="1"/>
</dbReference>
<reference evidence="15 16" key="1">
    <citation type="submission" date="2017-11" db="EMBL/GenBank/DDBJ databases">
        <title>Molecular characterization of Burkholderia pseudomallei and closely related isolates from Vietnam.</title>
        <authorList>
            <person name="Ustinov D.V."/>
            <person name="Antonov A.S."/>
            <person name="Avdusheva E.F."/>
            <person name="Shpak I.M."/>
            <person name="Zakharova I.B."/>
            <person name="Thi L.A."/>
            <person name="Teteryatnikova N."/>
            <person name="Lopasteyskaya Y.A."/>
            <person name="Kuzyutina J.A."/>
            <person name="Ngo T.N."/>
            <person name="Victorov D.V."/>
        </authorList>
    </citation>
    <scope>NUCLEOTIDE SEQUENCE [LARGE SCALE GENOMIC DNA]</scope>
    <source>
        <strain evidence="15 16">V1512</strain>
    </source>
</reference>
<dbReference type="CDD" id="cd21117">
    <property type="entry name" value="Twitch_MoaA"/>
    <property type="match status" value="1"/>
</dbReference>
<feature type="binding site" evidence="12">
    <location>
        <position position="60"/>
    </location>
    <ligand>
        <name>[4Fe-4S] cluster</name>
        <dbReference type="ChEBI" id="CHEBI:49883"/>
        <label>1</label>
        <note>4Fe-4S-S-AdoMet</note>
    </ligand>
</feature>
<dbReference type="Proteomes" id="UP000231878">
    <property type="component" value="Unassembled WGS sequence"/>
</dbReference>
<feature type="compositionally biased region" description="Basic and acidic residues" evidence="13">
    <location>
        <begin position="457"/>
        <end position="467"/>
    </location>
</feature>
<feature type="domain" description="Radical SAM core" evidence="14">
    <location>
        <begin position="40"/>
        <end position="251"/>
    </location>
</feature>
<keyword evidence="9 12" id="KW-0501">Molybdenum cofactor biosynthesis</keyword>
<evidence type="ECO:0000313" key="16">
    <source>
        <dbReference type="Proteomes" id="UP000231878"/>
    </source>
</evidence>
<dbReference type="InterPro" id="IPR013785">
    <property type="entry name" value="Aldolase_TIM"/>
</dbReference>
<feature type="compositionally biased region" description="Basic and acidic residues" evidence="13">
    <location>
        <begin position="399"/>
        <end position="413"/>
    </location>
</feature>
<dbReference type="InterPro" id="IPR006638">
    <property type="entry name" value="Elp3/MiaA/NifB-like_rSAM"/>
</dbReference>
<feature type="binding site" evidence="12">
    <location>
        <position position="291"/>
    </location>
    <ligand>
        <name>[4Fe-4S] cluster</name>
        <dbReference type="ChEBI" id="CHEBI:49883"/>
        <label>2</label>
        <note>4Fe-4S-substrate</note>
    </ligand>
</feature>
<proteinExistence type="inferred from homology"/>
<dbReference type="PANTHER" id="PTHR22960:SF0">
    <property type="entry name" value="MOLYBDENUM COFACTOR BIOSYNTHESIS PROTEIN 1"/>
    <property type="match status" value="1"/>
</dbReference>
<comment type="catalytic activity">
    <reaction evidence="11 12">
        <text>GTP + AH2 + S-adenosyl-L-methionine = (8S)-3',8-cyclo-7,8-dihydroguanosine 5'-triphosphate + 5'-deoxyadenosine + L-methionine + A + H(+)</text>
        <dbReference type="Rhea" id="RHEA:49576"/>
        <dbReference type="ChEBI" id="CHEBI:13193"/>
        <dbReference type="ChEBI" id="CHEBI:15378"/>
        <dbReference type="ChEBI" id="CHEBI:17319"/>
        <dbReference type="ChEBI" id="CHEBI:17499"/>
        <dbReference type="ChEBI" id="CHEBI:37565"/>
        <dbReference type="ChEBI" id="CHEBI:57844"/>
        <dbReference type="ChEBI" id="CHEBI:59789"/>
        <dbReference type="ChEBI" id="CHEBI:131766"/>
        <dbReference type="EC" id="4.1.99.22"/>
    </reaction>
</comment>
<evidence type="ECO:0000256" key="4">
    <source>
        <dbReference type="ARBA" id="ARBA00022723"/>
    </source>
</evidence>
<evidence type="ECO:0000256" key="10">
    <source>
        <dbReference type="ARBA" id="ARBA00023239"/>
    </source>
</evidence>
<feature type="compositionally biased region" description="Low complexity" evidence="13">
    <location>
        <begin position="441"/>
        <end position="451"/>
    </location>
</feature>
<evidence type="ECO:0000259" key="14">
    <source>
        <dbReference type="PROSITE" id="PS51918"/>
    </source>
</evidence>
<evidence type="ECO:0000313" key="15">
    <source>
        <dbReference type="EMBL" id="PJO61739.1"/>
    </source>
</evidence>
<organism evidence="15 16">
    <name type="scientific">Burkholderia pseudomallei</name>
    <name type="common">Pseudomonas pseudomallei</name>
    <dbReference type="NCBI Taxonomy" id="28450"/>
    <lineage>
        <taxon>Bacteria</taxon>
        <taxon>Pseudomonadati</taxon>
        <taxon>Pseudomonadota</taxon>
        <taxon>Betaproteobacteria</taxon>
        <taxon>Burkholderiales</taxon>
        <taxon>Burkholderiaceae</taxon>
        <taxon>Burkholderia</taxon>
        <taxon>pseudomallei group</taxon>
    </lineage>
</organism>
<keyword evidence="7 12" id="KW-0411">Iron-sulfur</keyword>
<feature type="binding site" evidence="12">
    <location>
        <position position="63"/>
    </location>
    <ligand>
        <name>[4Fe-4S] cluster</name>
        <dbReference type="ChEBI" id="CHEBI:49883"/>
        <label>1</label>
        <note>4Fe-4S-S-AdoMet</note>
    </ligand>
</feature>
<evidence type="ECO:0000256" key="13">
    <source>
        <dbReference type="SAM" id="MobiDB-lite"/>
    </source>
</evidence>
<keyword evidence="8 12" id="KW-0342">GTP-binding</keyword>
<feature type="region of interest" description="Disordered" evidence="13">
    <location>
        <begin position="1"/>
        <end position="28"/>
    </location>
</feature>
<comment type="pathway">
    <text evidence="12">Cofactor biosynthesis; molybdopterin biosynthesis.</text>
</comment>
<dbReference type="GO" id="GO:0005525">
    <property type="term" value="F:GTP binding"/>
    <property type="evidence" value="ECO:0007669"/>
    <property type="project" value="UniProtKB-UniRule"/>
</dbReference>
<dbReference type="InterPro" id="IPR058240">
    <property type="entry name" value="rSAM_sf"/>
</dbReference>
<dbReference type="GO" id="GO:0061799">
    <property type="term" value="F:cyclic pyranopterin monophosphate synthase activity"/>
    <property type="evidence" value="ECO:0007669"/>
    <property type="project" value="TreeGrafter"/>
</dbReference>
<comment type="caution">
    <text evidence="15">The sequence shown here is derived from an EMBL/GenBank/DDBJ whole genome shotgun (WGS) entry which is preliminary data.</text>
</comment>
<comment type="caution">
    <text evidence="12">Lacks conserved residue(s) required for the propagation of feature annotation.</text>
</comment>
<feature type="region of interest" description="Disordered" evidence="13">
    <location>
        <begin position="551"/>
        <end position="600"/>
    </location>
</feature>
<dbReference type="AlphaFoldDB" id="A0AAX0U0A9"/>
<dbReference type="CDD" id="cd01335">
    <property type="entry name" value="Radical_SAM"/>
    <property type="match status" value="1"/>
</dbReference>
<keyword evidence="6 12" id="KW-0408">Iron</keyword>
<dbReference type="NCBIfam" id="TIGR02666">
    <property type="entry name" value="moaA"/>
    <property type="match status" value="1"/>
</dbReference>
<comment type="similarity">
    <text evidence="12">Belongs to the radical SAM superfamily. MoaA family.</text>
</comment>
<evidence type="ECO:0000256" key="6">
    <source>
        <dbReference type="ARBA" id="ARBA00023004"/>
    </source>
</evidence>
<dbReference type="GO" id="GO:0061798">
    <property type="term" value="F:GTP 3',8'-cyclase activity"/>
    <property type="evidence" value="ECO:0007669"/>
    <property type="project" value="UniProtKB-UniRule"/>
</dbReference>
<dbReference type="Pfam" id="PF06463">
    <property type="entry name" value="Mob_synth_C"/>
    <property type="match status" value="1"/>
</dbReference>
<evidence type="ECO:0000256" key="12">
    <source>
        <dbReference type="HAMAP-Rule" id="MF_01225"/>
    </source>
</evidence>
<dbReference type="PROSITE" id="PS51918">
    <property type="entry name" value="RADICAL_SAM"/>
    <property type="match status" value="1"/>
</dbReference>
<feature type="binding site" evidence="12">
    <location>
        <position position="288"/>
    </location>
    <ligand>
        <name>[4Fe-4S] cluster</name>
        <dbReference type="ChEBI" id="CHEBI:49883"/>
        <label>2</label>
        <note>4Fe-4S-substrate</note>
    </ligand>
</feature>
<evidence type="ECO:0000256" key="3">
    <source>
        <dbReference type="ARBA" id="ARBA00022691"/>
    </source>
</evidence>
<keyword evidence="3 12" id="KW-0949">S-adenosyl-L-methionine</keyword>
<feature type="binding site" evidence="12">
    <location>
        <position position="98"/>
    </location>
    <ligand>
        <name>GTP</name>
        <dbReference type="ChEBI" id="CHEBI:37565"/>
    </ligand>
</feature>
<dbReference type="GO" id="GO:0046872">
    <property type="term" value="F:metal ion binding"/>
    <property type="evidence" value="ECO:0007669"/>
    <property type="project" value="UniProtKB-KW"/>
</dbReference>
<feature type="compositionally biased region" description="Basic and acidic residues" evidence="13">
    <location>
        <begin position="487"/>
        <end position="496"/>
    </location>
</feature>
<dbReference type="InterPro" id="IPR010505">
    <property type="entry name" value="MoaA_twitch"/>
</dbReference>
<dbReference type="SUPFAM" id="SSF102114">
    <property type="entry name" value="Radical SAM enzymes"/>
    <property type="match status" value="1"/>
</dbReference>
<dbReference type="InterPro" id="IPR000385">
    <property type="entry name" value="MoaA_NifB_PqqE_Fe-S-bd_CS"/>
</dbReference>
<evidence type="ECO:0000256" key="11">
    <source>
        <dbReference type="ARBA" id="ARBA00048697"/>
    </source>
</evidence>
<feature type="region of interest" description="Disordered" evidence="13">
    <location>
        <begin position="387"/>
        <end position="496"/>
    </location>
</feature>
<dbReference type="SFLD" id="SFLDS00029">
    <property type="entry name" value="Radical_SAM"/>
    <property type="match status" value="1"/>
</dbReference>
<keyword evidence="4 12" id="KW-0479">Metal-binding</keyword>
<dbReference type="SFLD" id="SFLDG01383">
    <property type="entry name" value="cyclic_pyranopterin_phosphate"/>
    <property type="match status" value="1"/>
</dbReference>
<protein>
    <recommendedName>
        <fullName evidence="1 12">GTP 3',8-cyclase</fullName>
        <ecNumber evidence="1 12">4.1.99.22</ecNumber>
    </recommendedName>
    <alternativeName>
        <fullName evidence="12">Molybdenum cofactor biosynthesis protein A</fullName>
    </alternativeName>
</protein>
<dbReference type="InterPro" id="IPR040064">
    <property type="entry name" value="MoaA-like"/>
</dbReference>
<feature type="binding site" evidence="12">
    <location>
        <position position="153"/>
    </location>
    <ligand>
        <name>S-adenosyl-L-methionine</name>
        <dbReference type="ChEBI" id="CHEBI:59789"/>
    </ligand>
</feature>
<keyword evidence="10 12" id="KW-0456">Lyase</keyword>
<comment type="function">
    <text evidence="12">Catalyzes the cyclization of GTP to (8S)-3',8-cyclo-7,8-dihydroguanosine 5'-triphosphate.</text>
</comment>
<dbReference type="GO" id="GO:0006777">
    <property type="term" value="P:Mo-molybdopterin cofactor biosynthetic process"/>
    <property type="evidence" value="ECO:0007669"/>
    <property type="project" value="UniProtKB-UniRule"/>
</dbReference>